<dbReference type="GO" id="GO:0005743">
    <property type="term" value="C:mitochondrial inner membrane"/>
    <property type="evidence" value="ECO:0007669"/>
    <property type="project" value="UniProtKB-SubCell"/>
</dbReference>
<evidence type="ECO:0000313" key="18">
    <source>
        <dbReference type="Proteomes" id="UP001286456"/>
    </source>
</evidence>
<feature type="domain" description="RRM" evidence="16">
    <location>
        <begin position="199"/>
        <end position="286"/>
    </location>
</feature>
<protein>
    <recommendedName>
        <fullName evidence="3 14">Mitochondrial escape protein 2</fullName>
    </recommendedName>
</protein>
<dbReference type="InterPro" id="IPR018850">
    <property type="entry name" value="Mt_escape_2_C"/>
</dbReference>
<dbReference type="EMBL" id="JAUEPO010000005">
    <property type="protein sequence ID" value="KAK3321227.1"/>
    <property type="molecule type" value="Genomic_DNA"/>
</dbReference>
<comment type="caution">
    <text evidence="17">The sequence shown here is derived from an EMBL/GenBank/DDBJ whole genome shotgun (WGS) entry which is preliminary data.</text>
</comment>
<evidence type="ECO:0000256" key="5">
    <source>
        <dbReference type="ARBA" id="ARBA00022692"/>
    </source>
</evidence>
<dbReference type="Gene3D" id="3.30.70.330">
    <property type="match status" value="1"/>
</dbReference>
<evidence type="ECO:0000256" key="10">
    <source>
        <dbReference type="ARBA" id="ARBA00023128"/>
    </source>
</evidence>
<dbReference type="InterPro" id="IPR000504">
    <property type="entry name" value="RRM_dom"/>
</dbReference>
<dbReference type="InterPro" id="IPR039627">
    <property type="entry name" value="Yme2_C"/>
</dbReference>
<keyword evidence="4 14" id="KW-0507">mRNA processing</keyword>
<reference evidence="17" key="1">
    <citation type="journal article" date="2023" name="Mol. Phylogenet. Evol.">
        <title>Genome-scale phylogeny and comparative genomics of the fungal order Sordariales.</title>
        <authorList>
            <person name="Hensen N."/>
            <person name="Bonometti L."/>
            <person name="Westerberg I."/>
            <person name="Brannstrom I.O."/>
            <person name="Guillou S."/>
            <person name="Cros-Aarteil S."/>
            <person name="Calhoun S."/>
            <person name="Haridas S."/>
            <person name="Kuo A."/>
            <person name="Mondo S."/>
            <person name="Pangilinan J."/>
            <person name="Riley R."/>
            <person name="LaButti K."/>
            <person name="Andreopoulos B."/>
            <person name="Lipzen A."/>
            <person name="Chen C."/>
            <person name="Yan M."/>
            <person name="Daum C."/>
            <person name="Ng V."/>
            <person name="Clum A."/>
            <person name="Steindorff A."/>
            <person name="Ohm R.A."/>
            <person name="Martin F."/>
            <person name="Silar P."/>
            <person name="Natvig D.O."/>
            <person name="Lalanne C."/>
            <person name="Gautier V."/>
            <person name="Ament-Velasquez S.L."/>
            <person name="Kruys A."/>
            <person name="Hutchinson M.I."/>
            <person name="Powell A.J."/>
            <person name="Barry K."/>
            <person name="Miller A.N."/>
            <person name="Grigoriev I.V."/>
            <person name="Debuchy R."/>
            <person name="Gladieux P."/>
            <person name="Hiltunen Thoren M."/>
            <person name="Johannesson H."/>
        </authorList>
    </citation>
    <scope>NUCLEOTIDE SEQUENCE</scope>
    <source>
        <strain evidence="17">SMH4131-1</strain>
    </source>
</reference>
<sequence>MIPGRILFGPTGRQSPWLARCAATSTPLSRRLLPVSSRTSRIARAWESNAAAGEKTGHIEAAPNESILFFDNLFPLRLSPLISWRPWQTETDVTQLLNKFENSSAGMLDPINLVKRAISDKIPMKVTDIIPRLKDGGAFVKFTHPNEVTAVEIETKLADLLQKEPIKPWFNPFRGIKIGLVQGVPWLEDLYRLPKSRLRVEFVQATDAESPPELSQETLYSVFRRYGKISEITSQPSDSKVLPKFAYVDFVLVRDAIMAKNCLHGFKVHEQGMKNATRLRLSYEQRVKAHNIWNWFTSHPRIVIPILAGFLAAFTVVVFDPIREYFVKAHVQKTFEFTNSRFYKWFKRQTSDILTFRKNKSDQAGLNALFTHQRGLIEGIQNSLLETVDTFVVVHGPRGSGKRELILNQVLDGRSNVLVMDCKPIVEARGEAGTIKKLALEVGYRPVFSWANNLSSLVDLAVQSTTGVKAGFSENLESQVVKILQTTAAALESVSLDGRKKTDSDAHLSADAYLEAHPERRAVIVIDNFLHRSEEKGIIYDKIADWAAALVQSNIAHVVFLTNDASYSKSLSKALPDRVFQQVTLGDLSPDVAKKFVLSNLDTEARPAADDDSDDDETAKTRPVVSEKQRQKDLKELDECIDVLGGRLTDLQILARRLRIGQSPKKAVSEIIDQSASEILRMFLLANKSNGSGGEGTTAAGEKKWSAEQAWFLIKEIAQKESLRYNEVLLSNTFAASTTAAAASGEAALESLANAELITIKTHGGRPQTIRAGKPVYQAAFAKLFDDAVVKARMDLALLTELAKIEAKTIDKVENELSLLASLHIQPYQTAERANYLLAKMQGSQRKIVAYEAEMAVLKAVLSHEA</sequence>
<dbReference type="FunFam" id="3.30.70.330:FF:000959">
    <property type="entry name" value="Mitochondrial escape protein 2"/>
    <property type="match status" value="1"/>
</dbReference>
<keyword evidence="10 14" id="KW-0496">Mitochondrion</keyword>
<evidence type="ECO:0000256" key="1">
    <source>
        <dbReference type="ARBA" id="ARBA00004434"/>
    </source>
</evidence>
<evidence type="ECO:0000259" key="16">
    <source>
        <dbReference type="PROSITE" id="PS50102"/>
    </source>
</evidence>
<evidence type="ECO:0000256" key="3">
    <source>
        <dbReference type="ARBA" id="ARBA00020222"/>
    </source>
</evidence>
<comment type="subcellular location">
    <subcellularLocation>
        <location evidence="1 14">Mitochondrion inner membrane</location>
        <topology evidence="1 14">Single-pass membrane protein</topology>
    </subcellularLocation>
</comment>
<keyword evidence="18" id="KW-1185">Reference proteome</keyword>
<evidence type="ECO:0000256" key="13">
    <source>
        <dbReference type="PROSITE-ProRule" id="PRU00176"/>
    </source>
</evidence>
<comment type="similarity">
    <text evidence="2 14">Belongs to the YME2 family.</text>
</comment>
<reference evidence="17" key="2">
    <citation type="submission" date="2023-06" db="EMBL/GenBank/DDBJ databases">
        <authorList>
            <consortium name="Lawrence Berkeley National Laboratory"/>
            <person name="Haridas S."/>
            <person name="Hensen N."/>
            <person name="Bonometti L."/>
            <person name="Westerberg I."/>
            <person name="Brannstrom I.O."/>
            <person name="Guillou S."/>
            <person name="Cros-Aarteil S."/>
            <person name="Calhoun S."/>
            <person name="Kuo A."/>
            <person name="Mondo S."/>
            <person name="Pangilinan J."/>
            <person name="Riley R."/>
            <person name="Labutti K."/>
            <person name="Andreopoulos B."/>
            <person name="Lipzen A."/>
            <person name="Chen C."/>
            <person name="Yanf M."/>
            <person name="Daum C."/>
            <person name="Ng V."/>
            <person name="Clum A."/>
            <person name="Steindorff A."/>
            <person name="Ohm R."/>
            <person name="Martin F."/>
            <person name="Silar P."/>
            <person name="Natvig D."/>
            <person name="Lalanne C."/>
            <person name="Gautier V."/>
            <person name="Ament-Velasquez S.L."/>
            <person name="Kruys A."/>
            <person name="Hutchinson M.I."/>
            <person name="Powell A.J."/>
            <person name="Barry K."/>
            <person name="Miller A.N."/>
            <person name="Grigoriev I.V."/>
            <person name="Debuchy R."/>
            <person name="Gladieux P."/>
            <person name="Thoren M.H."/>
            <person name="Johannesson H."/>
        </authorList>
    </citation>
    <scope>NUCLEOTIDE SEQUENCE</scope>
    <source>
        <strain evidence="17">SMH4131-1</strain>
    </source>
</reference>
<keyword evidence="7 13" id="KW-0694">RNA-binding</keyword>
<keyword evidence="11" id="KW-0472">Membrane</keyword>
<accession>A0AAE0M6L1</accession>
<dbReference type="PANTHER" id="PTHR32198:SF2">
    <property type="entry name" value="MITOCHONDRIAL ESCAPE PROTEIN 2"/>
    <property type="match status" value="1"/>
</dbReference>
<evidence type="ECO:0000256" key="12">
    <source>
        <dbReference type="ARBA" id="ARBA00025276"/>
    </source>
</evidence>
<gene>
    <name evidence="17" type="ORF">B0T19DRAFT_374603</name>
</gene>
<keyword evidence="5" id="KW-0812">Transmembrane</keyword>
<dbReference type="InterPro" id="IPR012677">
    <property type="entry name" value="Nucleotide-bd_a/b_plait_sf"/>
</dbReference>
<organism evidence="17 18">
    <name type="scientific">Cercophora scortea</name>
    <dbReference type="NCBI Taxonomy" id="314031"/>
    <lineage>
        <taxon>Eukaryota</taxon>
        <taxon>Fungi</taxon>
        <taxon>Dikarya</taxon>
        <taxon>Ascomycota</taxon>
        <taxon>Pezizomycotina</taxon>
        <taxon>Sordariomycetes</taxon>
        <taxon>Sordariomycetidae</taxon>
        <taxon>Sordariales</taxon>
        <taxon>Lasiosphaeriaceae</taxon>
        <taxon>Cercophora</taxon>
    </lineage>
</organism>
<evidence type="ECO:0000256" key="14">
    <source>
        <dbReference type="RuleBase" id="RU367108"/>
    </source>
</evidence>
<feature type="region of interest" description="Disordered" evidence="15">
    <location>
        <begin position="605"/>
        <end position="628"/>
    </location>
</feature>
<dbReference type="InterPro" id="IPR035979">
    <property type="entry name" value="RBD_domain_sf"/>
</dbReference>
<dbReference type="PROSITE" id="PS50102">
    <property type="entry name" value="RRM"/>
    <property type="match status" value="1"/>
</dbReference>
<dbReference type="Proteomes" id="UP001286456">
    <property type="component" value="Unassembled WGS sequence"/>
</dbReference>
<evidence type="ECO:0000256" key="4">
    <source>
        <dbReference type="ARBA" id="ARBA00022664"/>
    </source>
</evidence>
<evidence type="ECO:0000256" key="11">
    <source>
        <dbReference type="ARBA" id="ARBA00023136"/>
    </source>
</evidence>
<dbReference type="PANTHER" id="PTHR32198">
    <property type="entry name" value="MITOCHONDRIAL ESCAPE PROTEIN 2"/>
    <property type="match status" value="1"/>
</dbReference>
<keyword evidence="6 14" id="KW-0999">Mitochondrion inner membrane</keyword>
<dbReference type="CDD" id="cd12433">
    <property type="entry name" value="RRM_Yme2p_like"/>
    <property type="match status" value="1"/>
</dbReference>
<evidence type="ECO:0000256" key="8">
    <source>
        <dbReference type="ARBA" id="ARBA00022946"/>
    </source>
</evidence>
<evidence type="ECO:0000256" key="9">
    <source>
        <dbReference type="ARBA" id="ARBA00022989"/>
    </source>
</evidence>
<dbReference type="SUPFAM" id="SSF54928">
    <property type="entry name" value="RNA-binding domain, RBD"/>
    <property type="match status" value="1"/>
</dbReference>
<keyword evidence="9" id="KW-1133">Transmembrane helix</keyword>
<evidence type="ECO:0000256" key="6">
    <source>
        <dbReference type="ARBA" id="ARBA00022792"/>
    </source>
</evidence>
<dbReference type="AlphaFoldDB" id="A0AAE0M6L1"/>
<dbReference type="Pfam" id="PF10443">
    <property type="entry name" value="RNA12"/>
    <property type="match status" value="1"/>
</dbReference>
<evidence type="ECO:0000256" key="15">
    <source>
        <dbReference type="SAM" id="MobiDB-lite"/>
    </source>
</evidence>
<dbReference type="Pfam" id="PF00076">
    <property type="entry name" value="RRM_1"/>
    <property type="match status" value="1"/>
</dbReference>
<evidence type="ECO:0000313" key="17">
    <source>
        <dbReference type="EMBL" id="KAK3321227.1"/>
    </source>
</evidence>
<evidence type="ECO:0000256" key="7">
    <source>
        <dbReference type="ARBA" id="ARBA00022884"/>
    </source>
</evidence>
<dbReference type="GO" id="GO:0006397">
    <property type="term" value="P:mRNA processing"/>
    <property type="evidence" value="ECO:0007669"/>
    <property type="project" value="UniProtKB-UniRule"/>
</dbReference>
<keyword evidence="8" id="KW-0809">Transit peptide</keyword>
<evidence type="ECO:0000256" key="2">
    <source>
        <dbReference type="ARBA" id="ARBA00010320"/>
    </source>
</evidence>
<dbReference type="InterPro" id="IPR034260">
    <property type="entry name" value="Yme2_RRM"/>
</dbReference>
<dbReference type="GO" id="GO:0003723">
    <property type="term" value="F:RNA binding"/>
    <property type="evidence" value="ECO:0007669"/>
    <property type="project" value="UniProtKB-UniRule"/>
</dbReference>
<proteinExistence type="inferred from homology"/>
<comment type="function">
    <text evidence="12 14">Plays a role in maintaining the mitochondrial genome and in controlling the mtDNA escape. Involved in the regulation of mtDNA nucleotide structure and number. May have a dispensable role in early maturation of pre-rRNA.</text>
</comment>
<name>A0AAE0M6L1_9PEZI</name>